<evidence type="ECO:0000256" key="5">
    <source>
        <dbReference type="ARBA" id="ARBA00022989"/>
    </source>
</evidence>
<dbReference type="Gene3D" id="3.40.50.2300">
    <property type="match status" value="2"/>
</dbReference>
<dbReference type="InterPro" id="IPR001828">
    <property type="entry name" value="ANF_lig-bd_rcpt"/>
</dbReference>
<dbReference type="InterPro" id="IPR000337">
    <property type="entry name" value="GPCR_3"/>
</dbReference>
<dbReference type="Proteomes" id="UP000515129">
    <property type="component" value="Chromosome 18"/>
</dbReference>
<keyword evidence="6" id="KW-0297">G-protein coupled receptor</keyword>
<evidence type="ECO:0000256" key="8">
    <source>
        <dbReference type="ARBA" id="ARBA00023170"/>
    </source>
</evidence>
<reference evidence="13" key="1">
    <citation type="submission" date="2025-08" db="UniProtKB">
        <authorList>
            <consortium name="RefSeq"/>
        </authorList>
    </citation>
    <scope>IDENTIFICATION</scope>
    <source>
        <strain evidence="13">Wakin</strain>
        <tissue evidence="13">Muscle</tissue>
    </source>
</reference>
<organism evidence="12 13">
    <name type="scientific">Carassius auratus</name>
    <name type="common">Goldfish</name>
    <dbReference type="NCBI Taxonomy" id="7957"/>
    <lineage>
        <taxon>Eukaryota</taxon>
        <taxon>Metazoa</taxon>
        <taxon>Chordata</taxon>
        <taxon>Craniata</taxon>
        <taxon>Vertebrata</taxon>
        <taxon>Euteleostomi</taxon>
        <taxon>Actinopterygii</taxon>
        <taxon>Neopterygii</taxon>
        <taxon>Teleostei</taxon>
        <taxon>Ostariophysi</taxon>
        <taxon>Cypriniformes</taxon>
        <taxon>Cyprinidae</taxon>
        <taxon>Cyprininae</taxon>
        <taxon>Carassius</taxon>
    </lineage>
</organism>
<evidence type="ECO:0000256" key="4">
    <source>
        <dbReference type="ARBA" id="ARBA00022729"/>
    </source>
</evidence>
<protein>
    <submittedName>
        <fullName evidence="13">Vomeronasal type-2 receptor 1-like</fullName>
    </submittedName>
</protein>
<keyword evidence="10" id="KW-0807">Transducer</keyword>
<dbReference type="PRINTS" id="PR00248">
    <property type="entry name" value="GPCRMGR"/>
</dbReference>
<dbReference type="AlphaFoldDB" id="A0A6P6RBY8"/>
<evidence type="ECO:0000256" key="1">
    <source>
        <dbReference type="ARBA" id="ARBA00004651"/>
    </source>
</evidence>
<keyword evidence="7" id="KW-0472">Membrane</keyword>
<dbReference type="FunFam" id="3.40.50.2300:FF:000016">
    <property type="entry name" value="Taste 1 receptor member 2"/>
    <property type="match status" value="1"/>
</dbReference>
<gene>
    <name evidence="13" type="primary">LOC113118020</name>
</gene>
<feature type="domain" description="Receptor ligand binding region" evidence="11">
    <location>
        <begin position="93"/>
        <end position="365"/>
    </location>
</feature>
<evidence type="ECO:0000256" key="2">
    <source>
        <dbReference type="ARBA" id="ARBA00022475"/>
    </source>
</evidence>
<dbReference type="KEGG" id="caua:113118020"/>
<dbReference type="Pfam" id="PF01094">
    <property type="entry name" value="ANF_receptor"/>
    <property type="match status" value="1"/>
</dbReference>
<dbReference type="OrthoDB" id="5984008at2759"/>
<dbReference type="GeneID" id="113118020"/>
<dbReference type="RefSeq" id="XP_026142658.1">
    <property type="nucleotide sequence ID" value="XM_026286873.1"/>
</dbReference>
<dbReference type="SUPFAM" id="SSF53822">
    <property type="entry name" value="Periplasmic binding protein-like I"/>
    <property type="match status" value="1"/>
</dbReference>
<evidence type="ECO:0000259" key="11">
    <source>
        <dbReference type="Pfam" id="PF01094"/>
    </source>
</evidence>
<dbReference type="PANTHER" id="PTHR24061">
    <property type="entry name" value="CALCIUM-SENSING RECEPTOR-RELATED"/>
    <property type="match status" value="1"/>
</dbReference>
<keyword evidence="2" id="KW-1003">Cell membrane</keyword>
<evidence type="ECO:0000256" key="9">
    <source>
        <dbReference type="ARBA" id="ARBA00023180"/>
    </source>
</evidence>
<dbReference type="PANTHER" id="PTHR24061:SF528">
    <property type="entry name" value="C-FAMILY ODORANT RECEPTOR OLFCD2-RELATED"/>
    <property type="match status" value="1"/>
</dbReference>
<comment type="subcellular location">
    <subcellularLocation>
        <location evidence="1">Cell membrane</location>
        <topology evidence="1">Multi-pass membrane protein</topology>
    </subcellularLocation>
</comment>
<keyword evidence="3" id="KW-0812">Transmembrane</keyword>
<keyword evidence="12" id="KW-1185">Reference proteome</keyword>
<proteinExistence type="predicted"/>
<dbReference type="PRINTS" id="PR00592">
    <property type="entry name" value="CASENSINGR"/>
</dbReference>
<dbReference type="GO" id="GO:0005886">
    <property type="term" value="C:plasma membrane"/>
    <property type="evidence" value="ECO:0007669"/>
    <property type="project" value="UniProtKB-SubCell"/>
</dbReference>
<dbReference type="GO" id="GO:0004930">
    <property type="term" value="F:G protein-coupled receptor activity"/>
    <property type="evidence" value="ECO:0007669"/>
    <property type="project" value="UniProtKB-KW"/>
</dbReference>
<keyword evidence="4" id="KW-0732">Signal</keyword>
<accession>A0A6P6RBY8</accession>
<sequence>MALVGPWDSQRQLAKQRVFAEVGVGVQSEGLLRDGGWVVRSGLLSRMRQEADKVSLDHRKWVRDHRRRTEDRGRLDDLWEMTDELRILRPPAVYAIVGESNSSPTIALASVVGPFSIPVISHFATCACLSDKKRYPSFFRTIPSDYYQSRALAQLVKYFGWTWVGTVRSRGDYGNYGIAAFEEAAKEEGVCIEYSEAILSTDPKEQFLKTLEVIKKGTARVVVAFVALGDFVPLLKVMVQQNITGLQWVGSESWITSRTLAETKDYSFLSGAVGFAIANAKLTGLRNFLVNVHPDQEPNNEILKEFWETTFQCSFRTTGSSACSGSEKLAELQNEYTDESELRIANKVYTAVYAVAYTLHNILEDFRYSTNSSIKIKHTPQKVYNIR</sequence>
<dbReference type="InterPro" id="IPR000068">
    <property type="entry name" value="GPCR_3_Ca_sens_rcpt-rel"/>
</dbReference>
<name>A0A6P6RBY8_CARAU</name>
<keyword evidence="5" id="KW-1133">Transmembrane helix</keyword>
<dbReference type="InterPro" id="IPR028082">
    <property type="entry name" value="Peripla_BP_I"/>
</dbReference>
<evidence type="ECO:0000256" key="10">
    <source>
        <dbReference type="ARBA" id="ARBA00023224"/>
    </source>
</evidence>
<evidence type="ECO:0000256" key="7">
    <source>
        <dbReference type="ARBA" id="ARBA00023136"/>
    </source>
</evidence>
<evidence type="ECO:0000256" key="3">
    <source>
        <dbReference type="ARBA" id="ARBA00022692"/>
    </source>
</evidence>
<keyword evidence="9" id="KW-0325">Glycoprotein</keyword>
<keyword evidence="8" id="KW-0675">Receptor</keyword>
<evidence type="ECO:0000256" key="6">
    <source>
        <dbReference type="ARBA" id="ARBA00023040"/>
    </source>
</evidence>
<evidence type="ECO:0000313" key="12">
    <source>
        <dbReference type="Proteomes" id="UP000515129"/>
    </source>
</evidence>
<evidence type="ECO:0000313" key="13">
    <source>
        <dbReference type="RefSeq" id="XP_026142658.1"/>
    </source>
</evidence>